<keyword evidence="2" id="KW-0731">Sigma factor</keyword>
<dbReference type="PROSITE" id="PS00622">
    <property type="entry name" value="HTH_LUXR_1"/>
    <property type="match status" value="1"/>
</dbReference>
<evidence type="ECO:0000313" key="7">
    <source>
        <dbReference type="Proteomes" id="UP000604083"/>
    </source>
</evidence>
<dbReference type="Gene3D" id="1.10.1740.10">
    <property type="match status" value="1"/>
</dbReference>
<evidence type="ECO:0000313" key="6">
    <source>
        <dbReference type="EMBL" id="MBK1835385.1"/>
    </source>
</evidence>
<dbReference type="GO" id="GO:0016987">
    <property type="term" value="F:sigma factor activity"/>
    <property type="evidence" value="ECO:0007669"/>
    <property type="project" value="UniProtKB-KW"/>
</dbReference>
<name>A0A934VNU1_9BACT</name>
<dbReference type="PANTHER" id="PTHR43133:SF8">
    <property type="entry name" value="RNA POLYMERASE SIGMA FACTOR HI_1459-RELATED"/>
    <property type="match status" value="1"/>
</dbReference>
<dbReference type="InterPro" id="IPR013325">
    <property type="entry name" value="RNA_pol_sigma_r2"/>
</dbReference>
<dbReference type="InterPro" id="IPR014284">
    <property type="entry name" value="RNA_pol_sigma-70_dom"/>
</dbReference>
<dbReference type="SUPFAM" id="SSF88946">
    <property type="entry name" value="Sigma2 domain of RNA polymerase sigma factors"/>
    <property type="match status" value="1"/>
</dbReference>
<dbReference type="Proteomes" id="UP000604083">
    <property type="component" value="Unassembled WGS sequence"/>
</dbReference>
<evidence type="ECO:0000256" key="3">
    <source>
        <dbReference type="ARBA" id="ARBA00023125"/>
    </source>
</evidence>
<reference evidence="6" key="1">
    <citation type="submission" date="2021-01" db="EMBL/GenBank/DDBJ databases">
        <title>Modified the classification status of verrucomicrobia.</title>
        <authorList>
            <person name="Feng X."/>
        </authorList>
    </citation>
    <scope>NUCLEOTIDE SEQUENCE</scope>
    <source>
        <strain evidence="6">KCTC 12986</strain>
    </source>
</reference>
<dbReference type="EMBL" id="JAENIO010000051">
    <property type="protein sequence ID" value="MBK1835385.1"/>
    <property type="molecule type" value="Genomic_DNA"/>
</dbReference>
<dbReference type="InterPro" id="IPR007627">
    <property type="entry name" value="RNA_pol_sigma70_r2"/>
</dbReference>
<feature type="domain" description="HTH luxR-type" evidence="5">
    <location>
        <begin position="163"/>
        <end position="190"/>
    </location>
</feature>
<keyword evidence="3" id="KW-0238">DNA-binding</keyword>
<dbReference type="PANTHER" id="PTHR43133">
    <property type="entry name" value="RNA POLYMERASE ECF-TYPE SIGMA FACTO"/>
    <property type="match status" value="1"/>
</dbReference>
<dbReference type="NCBIfam" id="TIGR02937">
    <property type="entry name" value="sigma70-ECF"/>
    <property type="match status" value="1"/>
</dbReference>
<dbReference type="GO" id="GO:0003677">
    <property type="term" value="F:DNA binding"/>
    <property type="evidence" value="ECO:0007669"/>
    <property type="project" value="UniProtKB-KW"/>
</dbReference>
<evidence type="ECO:0000256" key="4">
    <source>
        <dbReference type="ARBA" id="ARBA00023163"/>
    </source>
</evidence>
<gene>
    <name evidence="6" type="ORF">JIN78_15050</name>
</gene>
<dbReference type="AlphaFoldDB" id="A0A934VNU1"/>
<keyword evidence="4" id="KW-0804">Transcription</keyword>
<evidence type="ECO:0000256" key="1">
    <source>
        <dbReference type="ARBA" id="ARBA00023015"/>
    </source>
</evidence>
<accession>A0A934VNU1</accession>
<protein>
    <submittedName>
        <fullName evidence="6">Sigma-70 family RNA polymerase sigma factor</fullName>
    </submittedName>
</protein>
<dbReference type="Pfam" id="PF04542">
    <property type="entry name" value="Sigma70_r2"/>
    <property type="match status" value="1"/>
</dbReference>
<evidence type="ECO:0000259" key="5">
    <source>
        <dbReference type="PROSITE" id="PS00622"/>
    </source>
</evidence>
<dbReference type="InterPro" id="IPR039425">
    <property type="entry name" value="RNA_pol_sigma-70-like"/>
</dbReference>
<organism evidence="6 7">
    <name type="scientific">Roseibacillus ishigakijimensis</name>
    <dbReference type="NCBI Taxonomy" id="454146"/>
    <lineage>
        <taxon>Bacteria</taxon>
        <taxon>Pseudomonadati</taxon>
        <taxon>Verrucomicrobiota</taxon>
        <taxon>Verrucomicrobiia</taxon>
        <taxon>Verrucomicrobiales</taxon>
        <taxon>Verrucomicrobiaceae</taxon>
        <taxon>Roseibacillus</taxon>
    </lineage>
</organism>
<keyword evidence="1" id="KW-0805">Transcription regulation</keyword>
<comment type="caution">
    <text evidence="6">The sequence shown here is derived from an EMBL/GenBank/DDBJ whole genome shotgun (WGS) entry which is preliminary data.</text>
</comment>
<dbReference type="InterPro" id="IPR000792">
    <property type="entry name" value="Tscrpt_reg_LuxR_C"/>
</dbReference>
<sequence>MTTMRTTFQTRHTLLQRACQLDDEKAWEEFVGQYRAFIAHVLGKLGVEREAIDDLTQQVLIALTRDLPGYDRTKASFRTWLAVVVRNKAYSHFRKRTASQRRLHEFADQAHCQTHWQPPQVAPTIERIIDDEWATYLATLAMARVKEVFQGQALTVFDLSLDGLPAATIAEKTGLSIASVYTLRKRVKKRLYLEIRALAAELEP</sequence>
<proteinExistence type="predicted"/>
<evidence type="ECO:0000256" key="2">
    <source>
        <dbReference type="ARBA" id="ARBA00023082"/>
    </source>
</evidence>
<keyword evidence="7" id="KW-1185">Reference proteome</keyword>
<dbReference type="GO" id="GO:0006352">
    <property type="term" value="P:DNA-templated transcription initiation"/>
    <property type="evidence" value="ECO:0007669"/>
    <property type="project" value="InterPro"/>
</dbReference>